<accession>A0ABD1TFF3</accession>
<evidence type="ECO:0000256" key="1">
    <source>
        <dbReference type="SAM" id="MobiDB-lite"/>
    </source>
</evidence>
<organism evidence="2 3">
    <name type="scientific">Abeliophyllum distichum</name>
    <dbReference type="NCBI Taxonomy" id="126358"/>
    <lineage>
        <taxon>Eukaryota</taxon>
        <taxon>Viridiplantae</taxon>
        <taxon>Streptophyta</taxon>
        <taxon>Embryophyta</taxon>
        <taxon>Tracheophyta</taxon>
        <taxon>Spermatophyta</taxon>
        <taxon>Magnoliopsida</taxon>
        <taxon>eudicotyledons</taxon>
        <taxon>Gunneridae</taxon>
        <taxon>Pentapetalae</taxon>
        <taxon>asterids</taxon>
        <taxon>lamiids</taxon>
        <taxon>Lamiales</taxon>
        <taxon>Oleaceae</taxon>
        <taxon>Forsythieae</taxon>
        <taxon>Abeliophyllum</taxon>
    </lineage>
</organism>
<sequence length="122" mass="13481">MPHMGSAMTNVGIAGTSNMGGSPNMRKNVQNLGQNAKHINDGGNPYLNGNNGPNNGTYIPNIGPNVVRPQAMPYTHQPIRVIYDPNAILRDQVIEITQDRVTFGMRPTYRKPYSDWVDQAYP</sequence>
<dbReference type="AlphaFoldDB" id="A0ABD1TFF3"/>
<comment type="caution">
    <text evidence="2">The sequence shown here is derived from an EMBL/GenBank/DDBJ whole genome shotgun (WGS) entry which is preliminary data.</text>
</comment>
<feature type="region of interest" description="Disordered" evidence="1">
    <location>
        <begin position="1"/>
        <end position="29"/>
    </location>
</feature>
<dbReference type="EMBL" id="JBFOLK010000005">
    <property type="protein sequence ID" value="KAL2511461.1"/>
    <property type="molecule type" value="Genomic_DNA"/>
</dbReference>
<name>A0ABD1TFF3_9LAMI</name>
<dbReference type="Proteomes" id="UP001604336">
    <property type="component" value="Unassembled WGS sequence"/>
</dbReference>
<feature type="compositionally biased region" description="Polar residues" evidence="1">
    <location>
        <begin position="15"/>
        <end position="29"/>
    </location>
</feature>
<reference evidence="3" key="1">
    <citation type="submission" date="2024-07" db="EMBL/GenBank/DDBJ databases">
        <title>Two chromosome-level genome assemblies of Korean endemic species Abeliophyllum distichum and Forsythia ovata (Oleaceae).</title>
        <authorList>
            <person name="Jang H."/>
        </authorList>
    </citation>
    <scope>NUCLEOTIDE SEQUENCE [LARGE SCALE GENOMIC DNA]</scope>
</reference>
<gene>
    <name evidence="2" type="ORF">Adt_17061</name>
</gene>
<keyword evidence="3" id="KW-1185">Reference proteome</keyword>
<evidence type="ECO:0000313" key="3">
    <source>
        <dbReference type="Proteomes" id="UP001604336"/>
    </source>
</evidence>
<evidence type="ECO:0000313" key="2">
    <source>
        <dbReference type="EMBL" id="KAL2511461.1"/>
    </source>
</evidence>
<proteinExistence type="predicted"/>
<protein>
    <submittedName>
        <fullName evidence="2">Uncharacterized protein</fullName>
    </submittedName>
</protein>